<dbReference type="Pfam" id="PF03538">
    <property type="entry name" value="VRP1"/>
    <property type="match status" value="1"/>
</dbReference>
<dbReference type="Pfam" id="PF18276">
    <property type="entry name" value="TcA_TcB_BD"/>
    <property type="match status" value="2"/>
</dbReference>
<comment type="caution">
    <text evidence="7">The sequence shown here is derived from an EMBL/GenBank/DDBJ whole genome shotgun (WGS) entry which is preliminary data.</text>
</comment>
<dbReference type="InterPro" id="IPR041079">
    <property type="entry name" value="Neuraminidase-like"/>
</dbReference>
<dbReference type="Pfam" id="PF20220">
    <property type="entry name" value="ABC_toxin_N"/>
    <property type="match status" value="1"/>
</dbReference>
<dbReference type="Pfam" id="PF18413">
    <property type="entry name" value="Neuraminidase"/>
    <property type="match status" value="1"/>
</dbReference>
<feature type="domain" description="Tc toxin complex TcA C-terminal TcB-binding" evidence="3">
    <location>
        <begin position="2200"/>
        <end position="2330"/>
    </location>
</feature>
<feature type="coiled-coil region" evidence="2">
    <location>
        <begin position="2059"/>
        <end position="2086"/>
    </location>
</feature>
<feature type="domain" description="TcA receptor binding" evidence="5">
    <location>
        <begin position="1630"/>
        <end position="1761"/>
    </location>
</feature>
<feature type="domain" description="ABC toxin N-terminal" evidence="6">
    <location>
        <begin position="945"/>
        <end position="1042"/>
    </location>
</feature>
<dbReference type="Pfam" id="PF18518">
    <property type="entry name" value="TcA_RBD"/>
    <property type="match status" value="1"/>
</dbReference>
<keyword evidence="2" id="KW-0175">Coiled coil</keyword>
<dbReference type="InterPro" id="IPR041568">
    <property type="entry name" value="TcA_RBD"/>
</dbReference>
<dbReference type="InterPro" id="IPR040840">
    <property type="entry name" value="TcA_TcB_BD"/>
</dbReference>
<organism evidence="7 8">
    <name type="scientific">Morganella morganii</name>
    <name type="common">Proteus morganii</name>
    <dbReference type="NCBI Taxonomy" id="582"/>
    <lineage>
        <taxon>Bacteria</taxon>
        <taxon>Pseudomonadati</taxon>
        <taxon>Pseudomonadota</taxon>
        <taxon>Gammaproteobacteria</taxon>
        <taxon>Enterobacterales</taxon>
        <taxon>Morganellaceae</taxon>
        <taxon>Morganella</taxon>
    </lineage>
</organism>
<gene>
    <name evidence="7" type="ORF">CYG68_02710</name>
</gene>
<feature type="coiled-coil region" evidence="2">
    <location>
        <begin position="2173"/>
        <end position="2235"/>
    </location>
</feature>
<evidence type="ECO:0000256" key="2">
    <source>
        <dbReference type="SAM" id="Coils"/>
    </source>
</evidence>
<evidence type="ECO:0000259" key="6">
    <source>
        <dbReference type="Pfam" id="PF20220"/>
    </source>
</evidence>
<evidence type="ECO:0000313" key="8">
    <source>
        <dbReference type="Proteomes" id="UP000650477"/>
    </source>
</evidence>
<keyword evidence="1" id="KW-0843">Virulence</keyword>
<protein>
    <submittedName>
        <fullName evidence="7">Insecticidal toxin protein</fullName>
    </submittedName>
</protein>
<evidence type="ECO:0000313" key="7">
    <source>
        <dbReference type="EMBL" id="MBE8611331.1"/>
    </source>
</evidence>
<evidence type="ECO:0000256" key="1">
    <source>
        <dbReference type="ARBA" id="ARBA00023026"/>
    </source>
</evidence>
<dbReference type="Proteomes" id="UP000650477">
    <property type="component" value="Unassembled WGS sequence"/>
</dbReference>
<feature type="domain" description="Neuraminidase-like" evidence="4">
    <location>
        <begin position="1075"/>
        <end position="1223"/>
    </location>
</feature>
<evidence type="ECO:0000259" key="5">
    <source>
        <dbReference type="Pfam" id="PF18518"/>
    </source>
</evidence>
<dbReference type="InterPro" id="IPR046839">
    <property type="entry name" value="ABC_toxin_N"/>
</dbReference>
<name>A0A8I0PZQ1_MORMO</name>
<accession>A0A8I0PZQ1</accession>
<evidence type="ECO:0000259" key="3">
    <source>
        <dbReference type="Pfam" id="PF18276"/>
    </source>
</evidence>
<evidence type="ECO:0000259" key="4">
    <source>
        <dbReference type="Pfam" id="PF18413"/>
    </source>
</evidence>
<dbReference type="InterPro" id="IPR018003">
    <property type="entry name" value="Insecticidal_toxin/plasmid_vir"/>
</dbReference>
<dbReference type="RefSeq" id="WP_193829412.1">
    <property type="nucleotide sequence ID" value="NZ_PKLF01000002.1"/>
</dbReference>
<dbReference type="EMBL" id="PKLF01000002">
    <property type="protein sequence ID" value="MBE8611331.1"/>
    <property type="molecule type" value="Genomic_DNA"/>
</dbReference>
<proteinExistence type="predicted"/>
<reference evidence="7" key="1">
    <citation type="submission" date="2017-12" db="EMBL/GenBank/DDBJ databases">
        <title>Genome sequencing and analysis.</title>
        <authorList>
            <person name="Huang Y.-T."/>
        </authorList>
    </citation>
    <scope>NUCLEOTIDE SEQUENCE</scope>
    <source>
        <strain evidence="7">VGH116</strain>
    </source>
</reference>
<sequence>MDQITRILEKLNQQRSGKTVTLADFMPMSLAEVRSLTGSRLSREEAQLLHRAAIKEQQNNILYTARALTRANPLLKKEMGAARTYGATPYGYNDIIMPRADEFAAPGAVSSMFSPAGYLTELYREARGLHQKDSVNNLDKRRPDLAKLVLSQENLDKEISTLSLANEQQETALMAQAGQTDKNKYYETLATSRRSGVTPYNAPFEGIRNALAQQNFVLPDHVLSKGAESAAQMALYAGISPELYAILTEKTDGLSEAATEALLKKNFPGVNTDSLMNPDALANYYELPRDEIQALLEITIPYGSSLKNTRNLYGQNKTQIIKAGGTGGDVFYTLTHTKLKNESKDRVNFDYIDLIPLGNNQFCINFSISYLDQAASGLHIGVHTPNSSFYPKDIYSSATTKPEKGKYYSIQGTIPAAKVTPEITISVYTSLRYTWYGHSTFTVTKTTTVPLPLLLTLNKTLRLAKATGMTPLEAQRALTRLNTTGKLSDAAVLHRFCEFLLYRKRYNISSDDALILSGATISTVSYDGQLSQFDRMFNNPPLNGEVYSLSNDSVSLKPDTTDTRRDILKRAFSVNNIDLLLLSAMTNRHGNSTVITNNASKISTLYLIRLLADSLALSISQLNTLLLLSPFTKTDLDQDNRLQMMDYLWQTTQWLNEQNLSADQLLLLLTTDAPAAPTKEMDIMLDALRNGGIDNTNTDTLYSTMAPVIAASMQLQSAGQGEYLLRWLDTDQNSPIISASELWSKIQLENLTPPQKKSVAAYCQALAQRVLVIRTFALSDTELQVLSTSAPVKTISGLQAISHFHNLVNRCGGQAGTVLDALQSSTLTVKILAQALNVPGITISQILGLQADIPDSPVTKWTQLGKLPVYLDISDNLHITPKEITHLLAVSENASPSYAELTTLAGLLQAGLNEQQTKQLQNQSEPRRSEALSGEYRALVMGKPLANRDDIWRKLLIDGKVSAEITTTPLADAIAGIQLYINRTVAGDEPGADSAVLGRQFFKDWDTYNKRYSTWAGVSQLVYYPENFIDPTIRIGQTGMMNTMLEQLSQSELNSDTLEDGFRQYLTAFEQVANLKVISGYHDAVEIDEGNTWFIGTSQTEPKKYYWRKADHSKCQNGRFAANAWSDWKEITCAVNPYQDMVRPVIYRSRLYLLWIEEQKRKDDEGKKNISSFTLKLTHIKYDGSWASPFSYDVTDEFKPDWGKTGLYCTANQEDNTLTIACYKKQPENKEMESVTIPADFFGLRIQQNMTRADSPEIKGVLTTVVHQLDTESVTRVNTLLTGSYSSDFTHVSSDNAYGLRPQISSGEFSLSKKDKKFNLVINPEVHMHVDTTELFGFTGTRYREQCIREVNSGYDIYIPGNIQYTPQDEHMPDGKCTLIFFVSTLGYLYPYVTVPAEEESSEYPFVPVLCADDNGNYNIYWDMDIEHDNATDDEDSDYVYRGFGDPHWVEADAYFENYKKYTLFNYDAVPVAKINIDKYIKKITPASADSITLTFSSDNKIIRTISGSNIGITVPEFPESNNGTMSFLFRELMVDVTDYVKNSSLDLTVTAEFKLTTGQSASCRYSLQLKSPKVSTRVIVLHTTEGGAQYMEWDAYRTRLNTLFARQLIEKANRGIDAVLSPETQNLREPKPGQGTYVTLTLKPYDPAIHGSDRKFTIFNNEPLHSMEYFPVYSGTLSTQDNTSVTLFMPWLDKAHHSEYQIYLRAKYQSGNTHWIRLNRKKDDNNPHSWFLDKDHEYDSFPGLDSVSGLSQPDEPMDFSGANALYFWELFYYTPMMVAIRLLQEQNFTEANRWLSYIWQPAASGAGDWRVRPLKEDTSWNADPLDSVDPDAVAQNDPMHYKVSTLMKLLDLLIARGDSAYRMLERDTLNEAKMWYMQALGLLGDKPITIIGSGWGNPALSDAADKTQAKQFHDEISRIRSGGLLPEVRTANTLTGLFLPQQNEKLLGYWQTLEMRLFNLRNNLSIDGQPLSLPVFAAPADPAALLSAAAAASGGSKALPSAAIPAMRFPQALDSARSLTGQLMQFGSSLQGLIERRDAEAMSELLQNQAGELMLSSLRMQEQALTELDAEKKTLEQSRAGAQSRFDSYRALYDENVSAEEKRTMDLYLSSAILSTSIGVLDMAAAAADMAPNVFGMAVGGSRWGGIPKAIGSGIALAASATKITADNISQSEAWRRRRQEWEIQKNNAESEVKQIDAQLEALAVRRTATEMQREHLEIQQAQTQAQLEFLQRKFSNKALYSWLHGRLASIYYRFYDLTATRCMMAEAAFAWQTGETTRYIKPGAWQSSNAGLMAGESLLLNLTEMEQAWLKWNHRTLKVTRTVSLAKVYKEYDTPVNLAEKIAELLKGSGSGNTPAATGLSMTADKELYAAFNLKALKIAENYPARLGKTRRIKQISVTLPALTGPYQDVRAVLSYGGDVRLPDGCKAIAVSHGMNDDGQFRLDFNDGHWLPFEGIPVDNDSSLFLSFPEATKDEQKALLLSLSDIIIHIRYTIR</sequence>
<feature type="domain" description="Tc toxin complex TcA C-terminal TcB-binding" evidence="3">
    <location>
        <begin position="2428"/>
        <end position="2495"/>
    </location>
</feature>